<organism evidence="1 2">
    <name type="scientific">Aureobasidium vineae</name>
    <dbReference type="NCBI Taxonomy" id="2773715"/>
    <lineage>
        <taxon>Eukaryota</taxon>
        <taxon>Fungi</taxon>
        <taxon>Dikarya</taxon>
        <taxon>Ascomycota</taxon>
        <taxon>Pezizomycotina</taxon>
        <taxon>Dothideomycetes</taxon>
        <taxon>Dothideomycetidae</taxon>
        <taxon>Dothideales</taxon>
        <taxon>Saccotheciaceae</taxon>
        <taxon>Aureobasidium</taxon>
    </lineage>
</organism>
<proteinExistence type="predicted"/>
<keyword evidence="2" id="KW-1185">Reference proteome</keyword>
<comment type="caution">
    <text evidence="1">The sequence shown here is derived from an EMBL/GenBank/DDBJ whole genome shotgun (WGS) entry which is preliminary data.</text>
</comment>
<sequence>MSPMRFLAFGEIRDRLVGDDNPARDGGDMDYERCAALHNAIVKHGWTASGRSLDDLPLTTCWEANEEDWEADASRLHPSMVEFLKRAYNTELPETEPIYNCVSREYKFFYFLEGLIGPQGHEVYDLGDHIGDHPGHYMTLYSPNNRLGSHAQGLMLETILSVYIDMIETEKVVCIHNDVEKPGDFKLVNLGEEAGQQWLSTQDRPDSLVADPITGLAKNGNIMFGPWIVLQYTKGVLEQCLETWEVLVEAIEQKIPAISDSVVEVQYGLADESMLETAGIIEDFLRKLLLRARRPRFTYIAPGIRLPTPEEFIDQPFSSIKESEADEDIHRKMPFLIFRGENTCRASEHFSHPYNQASRIPTGLYLEGWTQSDLTPFTDATRLLLPFAIGGEDTWAQTSNGLAIDGRHDELYQIGDNPFAPDHGTSLLGILQNFYAHVVQGNWSVDGRGVSDPIDKFREAETEEHCNQYAVPMGPGEFW</sequence>
<reference evidence="1" key="1">
    <citation type="submission" date="2020-06" db="EMBL/GenBank/DDBJ databases">
        <authorList>
            <person name="Onetto C."/>
        </authorList>
    </citation>
    <scope>NUCLEOTIDE SEQUENCE</scope>
</reference>
<gene>
    <name evidence="1" type="ORF">AWRI4619_LOCUS9445</name>
</gene>
<dbReference type="AlphaFoldDB" id="A0A9N8JXT7"/>
<accession>A0A9N8JXT7</accession>
<dbReference type="EMBL" id="CAIJEN010000017">
    <property type="protein sequence ID" value="CAD0096769.1"/>
    <property type="molecule type" value="Genomic_DNA"/>
</dbReference>
<dbReference type="Proteomes" id="UP000716446">
    <property type="component" value="Unassembled WGS sequence"/>
</dbReference>
<evidence type="ECO:0000313" key="2">
    <source>
        <dbReference type="Proteomes" id="UP000716446"/>
    </source>
</evidence>
<name>A0A9N8JXT7_9PEZI</name>
<evidence type="ECO:0000313" key="1">
    <source>
        <dbReference type="EMBL" id="CAD0096769.1"/>
    </source>
</evidence>
<protein>
    <submittedName>
        <fullName evidence="1">Uncharacterized protein</fullName>
    </submittedName>
</protein>